<evidence type="ECO:0000256" key="14">
    <source>
        <dbReference type="PIRSR" id="PIRSR602401-1"/>
    </source>
</evidence>
<dbReference type="GO" id="GO:0020037">
    <property type="term" value="F:heme binding"/>
    <property type="evidence" value="ECO:0007669"/>
    <property type="project" value="InterPro"/>
</dbReference>
<reference evidence="16 18" key="1">
    <citation type="journal article" date="2010" name="BMC Genomics">
        <title>Combination of measures distinguishes pre-miRNAs from other stem-loops in the genome of the newly sequenced Anopheles darlingi.</title>
        <authorList>
            <person name="Mendes N.D."/>
            <person name="Freitas A.T."/>
            <person name="Vasconcelos A.T."/>
            <person name="Sagot M.F."/>
        </authorList>
    </citation>
    <scope>NUCLEOTIDE SEQUENCE</scope>
</reference>
<dbReference type="InterPro" id="IPR002401">
    <property type="entry name" value="Cyt_P450_E_grp-I"/>
</dbReference>
<dbReference type="GO" id="GO:0004497">
    <property type="term" value="F:monooxygenase activity"/>
    <property type="evidence" value="ECO:0007669"/>
    <property type="project" value="UniProtKB-KW"/>
</dbReference>
<reference evidence="16" key="2">
    <citation type="submission" date="2010-05" db="EMBL/GenBank/DDBJ databases">
        <authorList>
            <person name="Almeida L.G."/>
            <person name="Nicolas M.F."/>
            <person name="Souza R.C."/>
            <person name="Vasconcelos A.T.R."/>
        </authorList>
    </citation>
    <scope>NUCLEOTIDE SEQUENCE</scope>
</reference>
<evidence type="ECO:0000313" key="17">
    <source>
        <dbReference type="EnsemblMetazoa" id="ADAC009869-PA"/>
    </source>
</evidence>
<evidence type="ECO:0000256" key="10">
    <source>
        <dbReference type="ARBA" id="ARBA00023002"/>
    </source>
</evidence>
<keyword evidence="7 14" id="KW-0479">Metal-binding</keyword>
<dbReference type="EMBL" id="ADMH02002130">
    <property type="protein sequence ID" value="ETN58562.1"/>
    <property type="molecule type" value="Genomic_DNA"/>
</dbReference>
<comment type="similarity">
    <text evidence="5">Belongs to the cytochrome P450 family.</text>
</comment>
<keyword evidence="13 15" id="KW-0472">Membrane</keyword>
<gene>
    <name evidence="16" type="ORF">AND_009869</name>
</gene>
<keyword evidence="10" id="KW-0560">Oxidoreductase</keyword>
<dbReference type="Gene3D" id="1.10.630.10">
    <property type="entry name" value="Cytochrome P450"/>
    <property type="match status" value="1"/>
</dbReference>
<evidence type="ECO:0000256" key="4">
    <source>
        <dbReference type="ARBA" id="ARBA00004406"/>
    </source>
</evidence>
<dbReference type="InterPro" id="IPR001128">
    <property type="entry name" value="Cyt_P450"/>
</dbReference>
<name>W5J2Q4_ANODA</name>
<dbReference type="GO" id="GO:0016705">
    <property type="term" value="F:oxidoreductase activity, acting on paired donors, with incorporation or reduction of molecular oxygen"/>
    <property type="evidence" value="ECO:0007669"/>
    <property type="project" value="InterPro"/>
</dbReference>
<dbReference type="GO" id="GO:0005789">
    <property type="term" value="C:endoplasmic reticulum membrane"/>
    <property type="evidence" value="ECO:0007669"/>
    <property type="project" value="UniProtKB-SubCell"/>
</dbReference>
<dbReference type="Pfam" id="PF00067">
    <property type="entry name" value="p450"/>
    <property type="match status" value="1"/>
</dbReference>
<evidence type="ECO:0000256" key="12">
    <source>
        <dbReference type="ARBA" id="ARBA00023033"/>
    </source>
</evidence>
<evidence type="ECO:0000256" key="1">
    <source>
        <dbReference type="ARBA" id="ARBA00001971"/>
    </source>
</evidence>
<keyword evidence="6 14" id="KW-0349">Heme</keyword>
<proteinExistence type="inferred from homology"/>
<evidence type="ECO:0000256" key="11">
    <source>
        <dbReference type="ARBA" id="ARBA00023004"/>
    </source>
</evidence>
<dbReference type="InterPro" id="IPR050476">
    <property type="entry name" value="Insect_CytP450_Detox"/>
</dbReference>
<keyword evidence="15" id="KW-0812">Transmembrane</keyword>
<dbReference type="PANTHER" id="PTHR24292:SF54">
    <property type="entry name" value="CYP9F3-RELATED"/>
    <property type="match status" value="1"/>
</dbReference>
<dbReference type="VEuPathDB" id="VectorBase:ADAR2_004637"/>
<keyword evidence="11 14" id="KW-0408">Iron</keyword>
<evidence type="ECO:0000313" key="16">
    <source>
        <dbReference type="EMBL" id="ETN58562.1"/>
    </source>
</evidence>
<comment type="cofactor">
    <cofactor evidence="1 14">
        <name>heme</name>
        <dbReference type="ChEBI" id="CHEBI:30413"/>
    </cofactor>
</comment>
<accession>W5J2Q4</accession>
<reference evidence="16" key="3">
    <citation type="journal article" date="2013" name="Nucleic Acids Res.">
        <title>The genome of Anopheles darlingi, the main neotropical malaria vector.</title>
        <authorList>
            <person name="Marinotti O."/>
            <person name="Cerqueira G.C."/>
            <person name="de Almeida L.G."/>
            <person name="Ferro M.I."/>
            <person name="Loreto E.L."/>
            <person name="Zaha A."/>
            <person name="Teixeira S.M."/>
            <person name="Wespiser A.R."/>
            <person name="Almeida E Silva A."/>
            <person name="Schlindwein A.D."/>
            <person name="Pacheco A.C."/>
            <person name="Silva A.L."/>
            <person name="Graveley B.R."/>
            <person name="Walenz B.P."/>
            <person name="Lima Bde A."/>
            <person name="Ribeiro C.A."/>
            <person name="Nunes-Silva C.G."/>
            <person name="de Carvalho C.R."/>
            <person name="Soares C.M."/>
            <person name="de Menezes C.B."/>
            <person name="Matiolli C."/>
            <person name="Caffrey D."/>
            <person name="Araujo D.A."/>
            <person name="de Oliveira D.M."/>
            <person name="Golenbock D."/>
            <person name="Grisard E.C."/>
            <person name="Fantinatti-Garboggini F."/>
            <person name="de Carvalho F.M."/>
            <person name="Barcellos F.G."/>
            <person name="Prosdocimi F."/>
            <person name="May G."/>
            <person name="Azevedo Junior G.M."/>
            <person name="Guimaraes G.M."/>
            <person name="Goldman G.H."/>
            <person name="Padilha I.Q."/>
            <person name="Batista Jda S."/>
            <person name="Ferro J.A."/>
            <person name="Ribeiro J.M."/>
            <person name="Fietto J.L."/>
            <person name="Dabbas K.M."/>
            <person name="Cerdeira L."/>
            <person name="Agnez-Lima L.F."/>
            <person name="Brocchi M."/>
            <person name="de Carvalho M.O."/>
            <person name="Teixeira Mde M."/>
            <person name="Diniz Maia Mde M."/>
            <person name="Goldman M.H."/>
            <person name="Cruz Schneider M.P."/>
            <person name="Felipe M.S."/>
            <person name="Hungria M."/>
            <person name="Nicolas M.F."/>
            <person name="Pereira M."/>
            <person name="Montes M.A."/>
            <person name="Cantao M.E."/>
            <person name="Vincentz M."/>
            <person name="Rafael M.S."/>
            <person name="Silverman N."/>
            <person name="Stoco P.H."/>
            <person name="Souza R.C."/>
            <person name="Vicentini R."/>
            <person name="Gazzinelli R.T."/>
            <person name="Neves Rde O."/>
            <person name="Silva R."/>
            <person name="Astolfi-Filho S."/>
            <person name="Maciel T.E."/>
            <person name="Urmenyi T.P."/>
            <person name="Tadei W.P."/>
            <person name="Camargo E.P."/>
            <person name="de Vasconcelos A.T."/>
        </authorList>
    </citation>
    <scope>NUCLEOTIDE SEQUENCE</scope>
</reference>
<evidence type="ECO:0000256" key="5">
    <source>
        <dbReference type="ARBA" id="ARBA00010617"/>
    </source>
</evidence>
<keyword evidence="18" id="KW-1185">Reference proteome</keyword>
<comment type="function">
    <text evidence="2">May be involved in the metabolism of insect hormones and in the breakdown of synthetic insecticides.</text>
</comment>
<evidence type="ECO:0000313" key="18">
    <source>
        <dbReference type="Proteomes" id="UP000000673"/>
    </source>
</evidence>
<dbReference type="OMA" id="FFTKGFE"/>
<evidence type="ECO:0008006" key="19">
    <source>
        <dbReference type="Google" id="ProtNLM"/>
    </source>
</evidence>
<evidence type="ECO:0000256" key="13">
    <source>
        <dbReference type="ARBA" id="ARBA00023136"/>
    </source>
</evidence>
<dbReference type="GO" id="GO:0005506">
    <property type="term" value="F:iron ion binding"/>
    <property type="evidence" value="ECO:0007669"/>
    <property type="project" value="InterPro"/>
</dbReference>
<feature type="binding site" description="axial binding residue" evidence="14">
    <location>
        <position position="460"/>
    </location>
    <ligand>
        <name>heme</name>
        <dbReference type="ChEBI" id="CHEBI:30413"/>
    </ligand>
    <ligandPart>
        <name>Fe</name>
        <dbReference type="ChEBI" id="CHEBI:18248"/>
    </ligandPart>
</feature>
<reference evidence="17" key="4">
    <citation type="submission" date="2015-06" db="UniProtKB">
        <authorList>
            <consortium name="EnsemblMetazoa"/>
        </authorList>
    </citation>
    <scope>IDENTIFICATION</scope>
</reference>
<dbReference type="eggNOG" id="KOG0158">
    <property type="taxonomic scope" value="Eukaryota"/>
</dbReference>
<dbReference type="SUPFAM" id="SSF48264">
    <property type="entry name" value="Cytochrome P450"/>
    <property type="match status" value="1"/>
</dbReference>
<feature type="transmembrane region" description="Helical" evidence="15">
    <location>
        <begin position="6"/>
        <end position="25"/>
    </location>
</feature>
<sequence>MDQADLYWFTFILVMLVGFFTYKLLTRHLAYFRRLGIVHEKPHLLYGNLSDVLSGKLTTVQKIQELSVKFAQSDIFGFYSYMSPAIYVRDPAIIRRVLPQNGSAGHFESHGYFLDADKDRFLGSQLHLVKNTKEATNLLAVLSPVLKTTSNLEGLTGTIENCCTQLIEFIVSRGNEQLELKSVFRKHIMNVHAGCTFGKQLNTFDTTDLSNDDSFLSVANSLAYGTNPVQTIKTMAFYLMPGLMRAAGVQLMEQQDIEILLKQFKQAISAQNADGDLKTNTVARLLSDRNVKETDNRLSDEQLTAQCVTFFTKGFESAVTLLSFALYELARDDALQSALQRELERVPAKAGYNSLRSLPLLDAVVQETLRKWPPTPLLVRECTKPYLVAASADGERPAIPMRVGDKLYVSVWSLHRNPEYFPEPDRFDPGRFLEGSGETATAKIATSEQMYIPFGIGRGCVGQEFVRMVVKMTLVALLVQFNVTPGDRTEEPLKLIESPDSLEARDGLWINFNERKRHVK</sequence>
<evidence type="ECO:0000256" key="8">
    <source>
        <dbReference type="ARBA" id="ARBA00022824"/>
    </source>
</evidence>
<dbReference type="VEuPathDB" id="VectorBase:ADAC009869"/>
<dbReference type="PRINTS" id="PR00463">
    <property type="entry name" value="EP450I"/>
</dbReference>
<protein>
    <recommendedName>
        <fullName evidence="19">Cytochrome P450</fullName>
    </recommendedName>
</protein>
<dbReference type="PANTHER" id="PTHR24292">
    <property type="entry name" value="CYTOCHROME P450"/>
    <property type="match status" value="1"/>
</dbReference>
<comment type="subcellular location">
    <subcellularLocation>
        <location evidence="4">Endoplasmic reticulum membrane</location>
        <topology evidence="4">Peripheral membrane protein</topology>
    </subcellularLocation>
    <subcellularLocation>
        <location evidence="3">Microsome membrane</location>
        <topology evidence="3">Peripheral membrane protein</topology>
    </subcellularLocation>
</comment>
<evidence type="ECO:0000256" key="2">
    <source>
        <dbReference type="ARBA" id="ARBA00003690"/>
    </source>
</evidence>
<organism evidence="16">
    <name type="scientific">Anopheles darlingi</name>
    <name type="common">Mosquito</name>
    <dbReference type="NCBI Taxonomy" id="43151"/>
    <lineage>
        <taxon>Eukaryota</taxon>
        <taxon>Metazoa</taxon>
        <taxon>Ecdysozoa</taxon>
        <taxon>Arthropoda</taxon>
        <taxon>Hexapoda</taxon>
        <taxon>Insecta</taxon>
        <taxon>Pterygota</taxon>
        <taxon>Neoptera</taxon>
        <taxon>Endopterygota</taxon>
        <taxon>Diptera</taxon>
        <taxon>Nematocera</taxon>
        <taxon>Culicoidea</taxon>
        <taxon>Culicidae</taxon>
        <taxon>Anophelinae</taxon>
        <taxon>Anopheles</taxon>
    </lineage>
</organism>
<evidence type="ECO:0000256" key="9">
    <source>
        <dbReference type="ARBA" id="ARBA00022848"/>
    </source>
</evidence>
<keyword evidence="12" id="KW-0503">Monooxygenase</keyword>
<evidence type="ECO:0000256" key="7">
    <source>
        <dbReference type="ARBA" id="ARBA00022723"/>
    </source>
</evidence>
<keyword evidence="15" id="KW-1133">Transmembrane helix</keyword>
<dbReference type="EnsemblMetazoa" id="ADAC009869-RA">
    <property type="protein sequence ID" value="ADAC009869-PA"/>
    <property type="gene ID" value="ADAC009869"/>
</dbReference>
<evidence type="ECO:0000256" key="6">
    <source>
        <dbReference type="ARBA" id="ARBA00022617"/>
    </source>
</evidence>
<evidence type="ECO:0000256" key="15">
    <source>
        <dbReference type="SAM" id="Phobius"/>
    </source>
</evidence>
<dbReference type="STRING" id="43151.W5J2Q4"/>
<keyword evidence="9" id="KW-0492">Microsome</keyword>
<keyword evidence="8" id="KW-0256">Endoplasmic reticulum</keyword>
<dbReference type="Proteomes" id="UP000000673">
    <property type="component" value="Unassembled WGS sequence"/>
</dbReference>
<dbReference type="AlphaFoldDB" id="W5J2Q4"/>
<dbReference type="HOGENOM" id="CLU_001570_5_2_1"/>
<dbReference type="FunCoup" id="W5J2Q4">
    <property type="interactions" value="1"/>
</dbReference>
<evidence type="ECO:0000256" key="3">
    <source>
        <dbReference type="ARBA" id="ARBA00004174"/>
    </source>
</evidence>
<dbReference type="InterPro" id="IPR036396">
    <property type="entry name" value="Cyt_P450_sf"/>
</dbReference>